<dbReference type="InterPro" id="IPR030230">
    <property type="entry name" value="Gpn1/Npa3/XAB1"/>
</dbReference>
<evidence type="ECO:0000256" key="6">
    <source>
        <dbReference type="ARBA" id="ARBA00023134"/>
    </source>
</evidence>
<dbReference type="GO" id="GO:0005634">
    <property type="term" value="C:nucleus"/>
    <property type="evidence" value="ECO:0007669"/>
    <property type="project" value="UniProtKB-SubCell"/>
</dbReference>
<dbReference type="Gene3D" id="3.40.50.300">
    <property type="entry name" value="P-loop containing nucleotide triphosphate hydrolases"/>
    <property type="match status" value="1"/>
</dbReference>
<feature type="compositionally biased region" description="Low complexity" evidence="9">
    <location>
        <begin position="356"/>
        <end position="371"/>
    </location>
</feature>
<gene>
    <name evidence="10" type="ORF">CANTEDRAFT_128149</name>
</gene>
<dbReference type="PANTHER" id="PTHR21231:SF8">
    <property type="entry name" value="GPN-LOOP GTPASE 1"/>
    <property type="match status" value="1"/>
</dbReference>
<evidence type="ECO:0000313" key="11">
    <source>
        <dbReference type="Proteomes" id="UP000000707"/>
    </source>
</evidence>
<evidence type="ECO:0000256" key="5">
    <source>
        <dbReference type="ARBA" id="ARBA00022801"/>
    </source>
</evidence>
<feature type="compositionally biased region" description="Basic and acidic residues" evidence="9">
    <location>
        <begin position="329"/>
        <end position="340"/>
    </location>
</feature>
<keyword evidence="6 7" id="KW-0342">GTP-binding</keyword>
<dbReference type="GO" id="GO:0005525">
    <property type="term" value="F:GTP binding"/>
    <property type="evidence" value="ECO:0007669"/>
    <property type="project" value="UniProtKB-KW"/>
</dbReference>
<feature type="region of interest" description="Disordered" evidence="9">
    <location>
        <begin position="298"/>
        <end position="379"/>
    </location>
</feature>
<name>G3BFG0_CANTC</name>
<dbReference type="Proteomes" id="UP000000707">
    <property type="component" value="Unassembled WGS sequence"/>
</dbReference>
<keyword evidence="11" id="KW-1185">Reference proteome</keyword>
<evidence type="ECO:0000256" key="9">
    <source>
        <dbReference type="SAM" id="MobiDB-lite"/>
    </source>
</evidence>
<keyword evidence="5 7" id="KW-0378">Hydrolase</keyword>
<dbReference type="Pfam" id="PF03029">
    <property type="entry name" value="ATP_bind_1"/>
    <property type="match status" value="1"/>
</dbReference>
<dbReference type="GO" id="GO:0005737">
    <property type="term" value="C:cytoplasm"/>
    <property type="evidence" value="ECO:0007669"/>
    <property type="project" value="UniProtKB-SubCell"/>
</dbReference>
<evidence type="ECO:0000313" key="10">
    <source>
        <dbReference type="EMBL" id="EGV60683.1"/>
    </source>
</evidence>
<comment type="similarity">
    <text evidence="1 7">Belongs to the GPN-loop GTPase family.</text>
</comment>
<reference evidence="10 11" key="1">
    <citation type="journal article" date="2011" name="Proc. Natl. Acad. Sci. U.S.A.">
        <title>Comparative genomics of xylose-fermenting fungi for enhanced biofuel production.</title>
        <authorList>
            <person name="Wohlbach D.J."/>
            <person name="Kuo A."/>
            <person name="Sato T.K."/>
            <person name="Potts K.M."/>
            <person name="Salamov A.A."/>
            <person name="LaButti K.M."/>
            <person name="Sun H."/>
            <person name="Clum A."/>
            <person name="Pangilinan J.L."/>
            <person name="Lindquist E.A."/>
            <person name="Lucas S."/>
            <person name="Lapidus A."/>
            <person name="Jin M."/>
            <person name="Gunawan C."/>
            <person name="Balan V."/>
            <person name="Dale B.E."/>
            <person name="Jeffries T.W."/>
            <person name="Zinkel R."/>
            <person name="Barry K.W."/>
            <person name="Grigoriev I.V."/>
            <person name="Gasch A.P."/>
        </authorList>
    </citation>
    <scope>NUCLEOTIDE SEQUENCE [LARGE SCALE GENOMIC DNA]</scope>
    <source>
        <strain evidence="10">ATCC 10573</strain>
        <strain evidence="11">ATCC 10573 / BCRC 21748 / CBS 615 / JCM 9827 / NBRC 10315 / NRRL Y-1498 / VKM Y-70</strain>
    </source>
</reference>
<protein>
    <recommendedName>
        <fullName evidence="7">GPN-loop GTPase</fullName>
        <ecNumber evidence="7">3.6.5.-</ecNumber>
    </recommendedName>
</protein>
<dbReference type="InterPro" id="IPR027417">
    <property type="entry name" value="P-loop_NTPase"/>
</dbReference>
<dbReference type="CDD" id="cd17870">
    <property type="entry name" value="GPN1"/>
    <property type="match status" value="1"/>
</dbReference>
<evidence type="ECO:0000256" key="8">
    <source>
        <dbReference type="SAM" id="Coils"/>
    </source>
</evidence>
<dbReference type="EMBL" id="GL996528">
    <property type="protein sequence ID" value="EGV60683.1"/>
    <property type="molecule type" value="Genomic_DNA"/>
</dbReference>
<dbReference type="STRING" id="590646.G3BFG0"/>
<comment type="function">
    <text evidence="7">Small GTPase required for proper nuclear import of RNA polymerase II (RNAPII). May act at an RNAP assembly step prior to nuclear import.</text>
</comment>
<keyword evidence="3" id="KW-0597">Phosphoprotein</keyword>
<evidence type="ECO:0000256" key="1">
    <source>
        <dbReference type="ARBA" id="ARBA00005290"/>
    </source>
</evidence>
<dbReference type="PANTHER" id="PTHR21231">
    <property type="entry name" value="XPA-BINDING PROTEIN 1-RELATED"/>
    <property type="match status" value="1"/>
</dbReference>
<keyword evidence="4 7" id="KW-0547">Nucleotide-binding</keyword>
<comment type="subunit">
    <text evidence="7">Binds to RNA polymerase II.</text>
</comment>
<comment type="subcellular location">
    <subcellularLocation>
        <location evidence="7">Cytoplasm</location>
    </subcellularLocation>
    <subcellularLocation>
        <location evidence="7">Nucleus</location>
    </subcellularLocation>
</comment>
<dbReference type="EMBL" id="GL996528">
    <property type="protein sequence ID" value="EGV60684.1"/>
    <property type="molecule type" value="Genomic_DNA"/>
</dbReference>
<dbReference type="GO" id="GO:0003924">
    <property type="term" value="F:GTPase activity"/>
    <property type="evidence" value="ECO:0007669"/>
    <property type="project" value="InterPro"/>
</dbReference>
<dbReference type="OrthoDB" id="243313at2759"/>
<organism evidence="11">
    <name type="scientific">Candida tenuis (strain ATCC 10573 / BCRC 21748 / CBS 615 / JCM 9827 / NBRC 10315 / NRRL Y-1498 / VKM Y-70)</name>
    <name type="common">Yeast</name>
    <name type="synonym">Yamadazyma tenuis</name>
    <dbReference type="NCBI Taxonomy" id="590646"/>
    <lineage>
        <taxon>Eukaryota</taxon>
        <taxon>Fungi</taxon>
        <taxon>Dikarya</taxon>
        <taxon>Ascomycota</taxon>
        <taxon>Saccharomycotina</taxon>
        <taxon>Pichiomycetes</taxon>
        <taxon>Debaryomycetaceae</taxon>
        <taxon>Yamadazyma</taxon>
    </lineage>
</organism>
<dbReference type="FunFam" id="3.40.50.300:FF:000579">
    <property type="entry name" value="GPN-loop GTPase"/>
    <property type="match status" value="1"/>
</dbReference>
<dbReference type="AlphaFoldDB" id="G3BFG0"/>
<evidence type="ECO:0000256" key="7">
    <source>
        <dbReference type="RuleBase" id="RU365059"/>
    </source>
</evidence>
<dbReference type="SUPFAM" id="SSF52540">
    <property type="entry name" value="P-loop containing nucleoside triphosphate hydrolases"/>
    <property type="match status" value="1"/>
</dbReference>
<feature type="compositionally biased region" description="Polar residues" evidence="9">
    <location>
        <begin position="341"/>
        <end position="354"/>
    </location>
</feature>
<feature type="coiled-coil region" evidence="8">
    <location>
        <begin position="258"/>
        <end position="294"/>
    </location>
</feature>
<evidence type="ECO:0000256" key="2">
    <source>
        <dbReference type="ARBA" id="ARBA00022490"/>
    </source>
</evidence>
<keyword evidence="2 7" id="KW-0963">Cytoplasm</keyword>
<dbReference type="EC" id="3.6.5.-" evidence="7"/>
<dbReference type="HOGENOM" id="CLU_037460_1_2_1"/>
<feature type="compositionally biased region" description="Acidic residues" evidence="9">
    <location>
        <begin position="305"/>
        <end position="328"/>
    </location>
</feature>
<dbReference type="InterPro" id="IPR004130">
    <property type="entry name" value="Gpn"/>
</dbReference>
<sequence length="379" mass="42790">MSPATVICIGMAGSGKTTFMQRLNAHLHSKNTPPYVINLDPAVLKIPYGANIDIRDSIKYKQVMEQYNLGPNGAIVTSLNLFSTKIDQVIKLVEKRSESVNNVIVDTPGQIECFIWSASGSIITEAFASTFPTVIAYIVDTPRNTSPTTFMSNMLYACSILYKTKLPMIIVFNKTDAQDAEFAKEWMKDFETFQIAINKDQDMNSEDGSSYMSSLVNSMSLMLEEFYSTLDVVGVSSYTGAGFDDFMDAIDNKVEEYNEFYKAERERILKKKEEDEKKRQAKQLSSLMKDLKIKNGKTASNDGEVLSDLEDEEEDEYNGEVLRDEDEPQREYTFPEDRNSEINSNTDSDLQSRYQAALEATSKTTSSKTAENIAQYIRR</sequence>
<keyword evidence="8" id="KW-0175">Coiled coil</keyword>
<evidence type="ECO:0000256" key="3">
    <source>
        <dbReference type="ARBA" id="ARBA00022553"/>
    </source>
</evidence>
<proteinExistence type="inferred from homology"/>
<evidence type="ECO:0000256" key="4">
    <source>
        <dbReference type="ARBA" id="ARBA00022741"/>
    </source>
</evidence>
<accession>G3BFG0</accession>
<dbReference type="eggNOG" id="KOG1532">
    <property type="taxonomic scope" value="Eukaryota"/>
</dbReference>